<dbReference type="OrthoDB" id="8196075at2759"/>
<feature type="compositionally biased region" description="Low complexity" evidence="1">
    <location>
        <begin position="395"/>
        <end position="416"/>
    </location>
</feature>
<feature type="compositionally biased region" description="Low complexity" evidence="1">
    <location>
        <begin position="446"/>
        <end position="461"/>
    </location>
</feature>
<feature type="compositionally biased region" description="Gly residues" evidence="1">
    <location>
        <begin position="101"/>
        <end position="126"/>
    </location>
</feature>
<feature type="compositionally biased region" description="Pro residues" evidence="1">
    <location>
        <begin position="89"/>
        <end position="100"/>
    </location>
</feature>
<dbReference type="AlphaFoldDB" id="A0A482WRG8"/>
<sequence length="566" mass="60889">MSAKQLLFYITSVLLLDHETRAQSSQIGDFVGQLTSLLNQGGGLATLAGALQGLQGQGGSPGVYAPQQGGYFGPSSPGAGGVLGGPGYGFPPRPPPPGGLPPGGGFPPGGGVPGGFPGGVPGGSPFGGLPPPAGYPPGGVPPAYPGALGGYAPTSLYGALASIAQYDDLRCVPRLLCEVAAGAKPGTNNYNNYGGSSTQAGPFPFLTKDAVITLLTVLNFVDDSPLLVFGRAAVLGYTARGDPRACLVAYPTCPRDPDKLVDYLNNHNGGFFRFFSNQQIPQYAPHYQYYLNPQSPHPQRPYYPHPQQGPGPQAPHYPPPPPPQPLPPPNYYRPQRPYRPQPPPPQNYNQRPYKQYYQGRIQNLPQGSNGYDGQDSSGGTTKLVFTNGGPLESDYYNTNYYGQSNQSYNQQPANDYNKYDDYYNKQTLNKQPDRKKVIFPVTSSYGSSGYDQSSASTSSQHSYHDVSGEKYTRNGKTLTFPGVGKGNEVIKSGTQMIFPDRTGTGDLRLDVDEFGDYKTVHFASEGYVSDGIFRDQREVFKNILKFPVEEHNAHSGDNTMTFPRAR</sequence>
<protein>
    <submittedName>
        <fullName evidence="3">Uncharacterized protein</fullName>
    </submittedName>
</protein>
<feature type="region of interest" description="Disordered" evidence="1">
    <location>
        <begin position="446"/>
        <end position="469"/>
    </location>
</feature>
<proteinExistence type="predicted"/>
<keyword evidence="2" id="KW-0732">Signal</keyword>
<dbReference type="STRING" id="195883.A0A482WRG8"/>
<keyword evidence="4" id="KW-1185">Reference proteome</keyword>
<feature type="signal peptide" evidence="2">
    <location>
        <begin position="1"/>
        <end position="22"/>
    </location>
</feature>
<dbReference type="InParanoid" id="A0A482WRG8"/>
<name>A0A482WRG8_LAOST</name>
<evidence type="ECO:0000256" key="1">
    <source>
        <dbReference type="SAM" id="MobiDB-lite"/>
    </source>
</evidence>
<evidence type="ECO:0000256" key="2">
    <source>
        <dbReference type="SAM" id="SignalP"/>
    </source>
</evidence>
<reference evidence="3 4" key="1">
    <citation type="journal article" date="2017" name="Gigascience">
        <title>Genome sequence of the small brown planthopper, Laodelphax striatellus.</title>
        <authorList>
            <person name="Zhu J."/>
            <person name="Jiang F."/>
            <person name="Wang X."/>
            <person name="Yang P."/>
            <person name="Bao Y."/>
            <person name="Zhao W."/>
            <person name="Wang W."/>
            <person name="Lu H."/>
            <person name="Wang Q."/>
            <person name="Cui N."/>
            <person name="Li J."/>
            <person name="Chen X."/>
            <person name="Luo L."/>
            <person name="Yu J."/>
            <person name="Kang L."/>
            <person name="Cui F."/>
        </authorList>
    </citation>
    <scope>NUCLEOTIDE SEQUENCE [LARGE SCALE GENOMIC DNA]</scope>
    <source>
        <strain evidence="3">Lst14</strain>
    </source>
</reference>
<dbReference type="EMBL" id="QKKF02026813">
    <property type="protein sequence ID" value="RZF36209.1"/>
    <property type="molecule type" value="Genomic_DNA"/>
</dbReference>
<gene>
    <name evidence="3" type="ORF">LSTR_LSTR008535</name>
</gene>
<feature type="compositionally biased region" description="Polar residues" evidence="1">
    <location>
        <begin position="360"/>
        <end position="384"/>
    </location>
</feature>
<organism evidence="3 4">
    <name type="scientific">Laodelphax striatellus</name>
    <name type="common">Small brown planthopper</name>
    <name type="synonym">Delphax striatella</name>
    <dbReference type="NCBI Taxonomy" id="195883"/>
    <lineage>
        <taxon>Eukaryota</taxon>
        <taxon>Metazoa</taxon>
        <taxon>Ecdysozoa</taxon>
        <taxon>Arthropoda</taxon>
        <taxon>Hexapoda</taxon>
        <taxon>Insecta</taxon>
        <taxon>Pterygota</taxon>
        <taxon>Neoptera</taxon>
        <taxon>Paraneoptera</taxon>
        <taxon>Hemiptera</taxon>
        <taxon>Auchenorrhyncha</taxon>
        <taxon>Fulgoroidea</taxon>
        <taxon>Delphacidae</taxon>
        <taxon>Criomorphinae</taxon>
        <taxon>Laodelphax</taxon>
    </lineage>
</organism>
<evidence type="ECO:0000313" key="4">
    <source>
        <dbReference type="Proteomes" id="UP000291343"/>
    </source>
</evidence>
<feature type="compositionally biased region" description="Pro residues" evidence="1">
    <location>
        <begin position="295"/>
        <end position="346"/>
    </location>
</feature>
<comment type="caution">
    <text evidence="3">The sequence shown here is derived from an EMBL/GenBank/DDBJ whole genome shotgun (WGS) entry which is preliminary data.</text>
</comment>
<evidence type="ECO:0000313" key="3">
    <source>
        <dbReference type="EMBL" id="RZF36209.1"/>
    </source>
</evidence>
<feature type="compositionally biased region" description="Low complexity" evidence="1">
    <location>
        <begin position="347"/>
        <end position="358"/>
    </location>
</feature>
<dbReference type="Proteomes" id="UP000291343">
    <property type="component" value="Unassembled WGS sequence"/>
</dbReference>
<feature type="region of interest" description="Disordered" evidence="1">
    <location>
        <begin position="82"/>
        <end position="133"/>
    </location>
</feature>
<feature type="region of interest" description="Disordered" evidence="1">
    <location>
        <begin position="289"/>
        <end position="420"/>
    </location>
</feature>
<accession>A0A482WRG8</accession>
<feature type="chain" id="PRO_5019729945" evidence="2">
    <location>
        <begin position="23"/>
        <end position="566"/>
    </location>
</feature>